<dbReference type="Proteomes" id="UP001213000">
    <property type="component" value="Unassembled WGS sequence"/>
</dbReference>
<evidence type="ECO:0000256" key="3">
    <source>
        <dbReference type="ARBA" id="ARBA00023015"/>
    </source>
</evidence>
<comment type="subcellular location">
    <subcellularLocation>
        <location evidence="1">Nucleus</location>
    </subcellularLocation>
</comment>
<dbReference type="PANTHER" id="PTHR11834">
    <property type="entry name" value="TRANSCRIPTIONAL ENHANCER FACTOR TEF RELATED"/>
    <property type="match status" value="1"/>
</dbReference>
<evidence type="ECO:0000313" key="10">
    <source>
        <dbReference type="Proteomes" id="UP001213000"/>
    </source>
</evidence>
<dbReference type="PRINTS" id="PR00065">
    <property type="entry name" value="TEADOMAIN"/>
</dbReference>
<dbReference type="SMART" id="SM00426">
    <property type="entry name" value="TEA"/>
    <property type="match status" value="1"/>
</dbReference>
<name>A0AAD5VUP0_9AGAR</name>
<dbReference type="GO" id="GO:0005667">
    <property type="term" value="C:transcription regulator complex"/>
    <property type="evidence" value="ECO:0007669"/>
    <property type="project" value="TreeGrafter"/>
</dbReference>
<dbReference type="GO" id="GO:0005634">
    <property type="term" value="C:nucleus"/>
    <property type="evidence" value="ECO:0007669"/>
    <property type="project" value="UniProtKB-SubCell"/>
</dbReference>
<evidence type="ECO:0000256" key="2">
    <source>
        <dbReference type="ARBA" id="ARBA00008421"/>
    </source>
</evidence>
<keyword evidence="10" id="KW-1185">Reference proteome</keyword>
<feature type="compositionally biased region" description="Low complexity" evidence="7">
    <location>
        <begin position="130"/>
        <end position="143"/>
    </location>
</feature>
<evidence type="ECO:0000256" key="4">
    <source>
        <dbReference type="ARBA" id="ARBA00023163"/>
    </source>
</evidence>
<keyword evidence="3" id="KW-0805">Transcription regulation</keyword>
<comment type="caution">
    <text evidence="9">The sequence shown here is derived from an EMBL/GenBank/DDBJ whole genome shotgun (WGS) entry which is preliminary data.</text>
</comment>
<evidence type="ECO:0000256" key="1">
    <source>
        <dbReference type="ARBA" id="ARBA00004123"/>
    </source>
</evidence>
<evidence type="ECO:0000256" key="7">
    <source>
        <dbReference type="SAM" id="MobiDB-lite"/>
    </source>
</evidence>
<organism evidence="9 10">
    <name type="scientific">Leucocoprinus birnbaumii</name>
    <dbReference type="NCBI Taxonomy" id="56174"/>
    <lineage>
        <taxon>Eukaryota</taxon>
        <taxon>Fungi</taxon>
        <taxon>Dikarya</taxon>
        <taxon>Basidiomycota</taxon>
        <taxon>Agaricomycotina</taxon>
        <taxon>Agaricomycetes</taxon>
        <taxon>Agaricomycetidae</taxon>
        <taxon>Agaricales</taxon>
        <taxon>Agaricineae</taxon>
        <taxon>Agaricaceae</taxon>
        <taxon>Leucocoprinus</taxon>
    </lineage>
</organism>
<proteinExistence type="inferred from homology"/>
<comment type="similarity">
    <text evidence="2">Belongs to the TEC1 family.</text>
</comment>
<dbReference type="InterPro" id="IPR038096">
    <property type="entry name" value="TEA/ATTS_sf"/>
</dbReference>
<dbReference type="Pfam" id="PF01285">
    <property type="entry name" value="TEA"/>
    <property type="match status" value="1"/>
</dbReference>
<dbReference type="Gene3D" id="6.10.20.40">
    <property type="entry name" value="TEA/ATTS domain"/>
    <property type="match status" value="1"/>
</dbReference>
<feature type="domain" description="TEA" evidence="8">
    <location>
        <begin position="34"/>
        <end position="108"/>
    </location>
</feature>
<evidence type="ECO:0000256" key="6">
    <source>
        <dbReference type="PROSITE-ProRule" id="PRU00505"/>
    </source>
</evidence>
<dbReference type="PANTHER" id="PTHR11834:SF0">
    <property type="entry name" value="PROTEIN SCALLOPED"/>
    <property type="match status" value="1"/>
</dbReference>
<dbReference type="PROSITE" id="PS51088">
    <property type="entry name" value="TEA_2"/>
    <property type="match status" value="1"/>
</dbReference>
<evidence type="ECO:0000313" key="9">
    <source>
        <dbReference type="EMBL" id="KAJ3565752.1"/>
    </source>
</evidence>
<evidence type="ECO:0000256" key="5">
    <source>
        <dbReference type="ARBA" id="ARBA00023242"/>
    </source>
</evidence>
<feature type="region of interest" description="Disordered" evidence="7">
    <location>
        <begin position="119"/>
        <end position="165"/>
    </location>
</feature>
<gene>
    <name evidence="9" type="ORF">NP233_g7439</name>
</gene>
<dbReference type="GO" id="GO:0000978">
    <property type="term" value="F:RNA polymerase II cis-regulatory region sequence-specific DNA binding"/>
    <property type="evidence" value="ECO:0007669"/>
    <property type="project" value="TreeGrafter"/>
</dbReference>
<evidence type="ECO:0000259" key="8">
    <source>
        <dbReference type="PROSITE" id="PS51088"/>
    </source>
</evidence>
<protein>
    <recommendedName>
        <fullName evidence="8">TEA domain-containing protein</fullName>
    </recommendedName>
</protein>
<dbReference type="InterPro" id="IPR050937">
    <property type="entry name" value="TEC1_TEAD_TF"/>
</dbReference>
<reference evidence="9" key="1">
    <citation type="submission" date="2022-07" db="EMBL/GenBank/DDBJ databases">
        <title>Genome Sequence of Leucocoprinus birnbaumii.</title>
        <authorList>
            <person name="Buettner E."/>
        </authorList>
    </citation>
    <scope>NUCLEOTIDE SEQUENCE</scope>
    <source>
        <strain evidence="9">VT141</strain>
    </source>
</reference>
<keyword evidence="5" id="KW-0539">Nucleus</keyword>
<feature type="DNA-binding region" description="TEA" evidence="6">
    <location>
        <begin position="34"/>
        <end position="108"/>
    </location>
</feature>
<sequence>MTVDELSSTYDAEQSIIVERQHKATGRRCHKTLKGGGEAVWPPNLEAALIAGLQLYSEKYRVRMRHPGRFIGRNHFLSDYVESVTGKRRTHKQVGSRLQQLKDTCYELDILYLITGDRSSSPCRDHRQGSESSSKASSRRSISGTPELSDGASEESPDSHATSEYPPTIEISQSIAFPPTTGFSSTSADEPLNQIFFTNEQCNTIHFTPYQHYPDQDRWTCISQTSTLPSSTPIQQWGSYCSTAATQQQHQYAYNGY</sequence>
<keyword evidence="4" id="KW-0804">Transcription</keyword>
<dbReference type="EMBL" id="JANIEX010000542">
    <property type="protein sequence ID" value="KAJ3565752.1"/>
    <property type="molecule type" value="Genomic_DNA"/>
</dbReference>
<accession>A0AAD5VUP0</accession>
<dbReference type="GO" id="GO:0000981">
    <property type="term" value="F:DNA-binding transcription factor activity, RNA polymerase II-specific"/>
    <property type="evidence" value="ECO:0007669"/>
    <property type="project" value="TreeGrafter"/>
</dbReference>
<dbReference type="InterPro" id="IPR000818">
    <property type="entry name" value="TEA/ATTS_dom"/>
</dbReference>
<dbReference type="AlphaFoldDB" id="A0AAD5VUP0"/>